<feature type="region of interest" description="Disordered" evidence="2">
    <location>
        <begin position="415"/>
        <end position="679"/>
    </location>
</feature>
<feature type="compositionally biased region" description="Polar residues" evidence="2">
    <location>
        <begin position="644"/>
        <end position="665"/>
    </location>
</feature>
<feature type="compositionally biased region" description="Basic and acidic residues" evidence="2">
    <location>
        <begin position="851"/>
        <end position="886"/>
    </location>
</feature>
<protein>
    <submittedName>
        <fullName evidence="3 4">Uncharacterized protein</fullName>
    </submittedName>
</protein>
<feature type="compositionally biased region" description="Polar residues" evidence="2">
    <location>
        <begin position="1446"/>
        <end position="1456"/>
    </location>
</feature>
<evidence type="ECO:0000313" key="4">
    <source>
        <dbReference type="EnsemblMetazoa" id="CapteP225549"/>
    </source>
</evidence>
<dbReference type="HOGENOM" id="CLU_236210_0_0_1"/>
<feature type="coiled-coil region" evidence="1">
    <location>
        <begin position="180"/>
        <end position="207"/>
    </location>
</feature>
<reference evidence="4" key="3">
    <citation type="submission" date="2015-06" db="UniProtKB">
        <authorList>
            <consortium name="EnsemblMetazoa"/>
        </authorList>
    </citation>
    <scope>IDENTIFICATION</scope>
</reference>
<proteinExistence type="predicted"/>
<feature type="compositionally biased region" description="Polar residues" evidence="2">
    <location>
        <begin position="586"/>
        <end position="600"/>
    </location>
</feature>
<feature type="compositionally biased region" description="Low complexity" evidence="2">
    <location>
        <begin position="517"/>
        <end position="530"/>
    </location>
</feature>
<feature type="region of interest" description="Disordered" evidence="2">
    <location>
        <begin position="1817"/>
        <end position="1837"/>
    </location>
</feature>
<sequence>MSECSSPDVTCTEDDPKVTFIVGDSVAVLTPPISPSSDPGQPLEDSVFEEISSEVRVQSSEFHQSTSSSSQTTTTTSTTIVVSGGEEKKVVEEKHVSSSQASSQSSAHHVNTVTSQGKVMEKFEAQEQDFRGMFLTADILERSTQEENFLMPPAATRSRSHSGSVTPTRSVGGVDHLDNLVRLMEQLSKLRENNLQLQKKVSYLEDTKTLLMMRAQLAEGRHGRSTLDLADPQGFFHHQHTRAKSIISKQHTKIMQYLGTTSPKPHQVLDKTVSDIGEAHKAELEVPETTRDPRKKLQKSRSMSVGSIEMVDMDLQGSVLDLDTAKRRTSPSKSLVFKRGEFKASKKLQEKWERVKKVFGSRPEGQLGSITAEEIVKVNSKSTRRPPSLSHMCSLDGSAQMDRLKPDDRVLSKSNPQLAEQQPHTPSSTQSEPPSVGPHACSDDEDSRFPFNASSTPAAKRRSSSSSSSSSSEGPGGSFLGASMQRRSSSPTLGTHLLPVELSPRIGRSASFKVEGSRSQSGRGSQSVSVPSTPIGEQRKQSPFRNTDAHKKAKMAWGRVKNIIHNKRDLKLKKAKSSDDRDFENDLSTTLTQGSLSDSNICLDDSDPPRRACFTSPASAGALSPYESSGQHTDHPSLLHEFAQKTSRGPSPQRLSPDTRTSTAASPDRGKSPVSSAKRGSIAVAMAAGSPADVMALMGVSEEYQKKMQEWEDKKKRNLTKANSFAVDDSTPDDLSPPPSKEGIKYSEEFIKKMEEWEAKKGLAASPLLPHSSLESESAILSAPEHSPQGAMTPTSAPDNADTSKLSESFSKRVQEWQRVKTKRSIEPPSSSTDRMSRQTRRHTTIGRSASLERPRDRSQSQAKTDRELLMKIEKKENKIRREQQKLDKMKLKLQSDMESSGESHGLSSEFVRRLREWEEMKGLSPSHLEVSSLEGHHGRSSSQKAMKPQRSLSRERLLSDSAIQPLTSMLIQSSSACSLQKTKPEQNKMKSVKGKDTGELLEILQDREEEISLLQDDVSQLTERINLINKEHSQELANYRRELWASSKVGRFTIESDLMSASLRELDLQINYLQDYSQRLAKEKRQLHMRVQEEARNRRISEMKLLEELKNVQDAIIKSGEKASSASEQEVMQKLYQYLVQANAQLSQLKTGLSDRSRLLEEIERHLLVQEVTNKLLVADLQRRELEVQYLRDARKKAIIRRWKTYGGTDLLDRRKWTKPVLKRNNSSVLRQSFKRQSSCEELCDTIHRMQERGPTATAPSNDQFKLPADWLHQIQRLIGTEQATLKPKVQTSSISVQTAVLPCTCPHHGVQPSVVKRDIAIGTIPTTIATETIGIQTSCEHLVNNDLVVPETKDRQLSLPADSLPKDQIDRLIQQYRQEEGVRPTEGKKSVDASPEKSPVAGRRPKSSSLYMEWLKKEYKPPKLELRKHQAAEKESDGMVEQCSPVNSETTLSKRLSAGDLDAKPPQMPRSPVIRSKNPRKVRTAESRLQNMYDAENRVAWKATPLRKTSKHRKASSSEKSPVSSTEVLAEEKTRSDSCIPKHPPELSPPLTKQTSSPLRSEATVDKTDAAPRRGVLSMISKYEKIQQQRTSPLVSRSKAPLAVSQTRHLKTAEELLNDSSFLRDKLPSVSSDKENDKCPESKVLKMIRRFSVESSDESKPSSRAGSQDRTARSLRTVSPTSSPTSKPFKDVTNDSRTNSPQTAIRQRTIEAKIEFLLSDSKQSTESVASKSPLPSPHASPLHMRSAKLTKQPAVGEQNTPVWQLQEKSNSSPKVGHRAMTMPQAGPLAKTPRGGGKSAISALCMQTMGFGAQQGGGALGGTAESSSPRGEKKKNKLLDGYRKLFKVSKQGTCIVSKCGTRNTRVILELMYISRCVNED</sequence>
<keyword evidence="1" id="KW-0175">Coiled coil</keyword>
<reference evidence="5" key="1">
    <citation type="submission" date="2012-12" db="EMBL/GenBank/DDBJ databases">
        <authorList>
            <person name="Hellsten U."/>
            <person name="Grimwood J."/>
            <person name="Chapman J.A."/>
            <person name="Shapiro H."/>
            <person name="Aerts A."/>
            <person name="Otillar R.P."/>
            <person name="Terry A.Y."/>
            <person name="Boore J.L."/>
            <person name="Simakov O."/>
            <person name="Marletaz F."/>
            <person name="Cho S.-J."/>
            <person name="Edsinger-Gonzales E."/>
            <person name="Havlak P."/>
            <person name="Kuo D.-H."/>
            <person name="Larsson T."/>
            <person name="Lv J."/>
            <person name="Arendt D."/>
            <person name="Savage R."/>
            <person name="Osoegawa K."/>
            <person name="de Jong P."/>
            <person name="Lindberg D.R."/>
            <person name="Seaver E.C."/>
            <person name="Weisblat D.A."/>
            <person name="Putnam N.H."/>
            <person name="Grigoriev I.V."/>
            <person name="Rokhsar D.S."/>
        </authorList>
    </citation>
    <scope>NUCLEOTIDE SEQUENCE</scope>
    <source>
        <strain evidence="5">I ESC-2004</strain>
    </source>
</reference>
<feature type="compositionally biased region" description="Basic residues" evidence="2">
    <location>
        <begin position="562"/>
        <end position="575"/>
    </location>
</feature>
<feature type="region of interest" description="Disordered" evidence="2">
    <location>
        <begin position="765"/>
        <end position="886"/>
    </location>
</feature>
<feature type="compositionally biased region" description="Basic and acidic residues" evidence="2">
    <location>
        <begin position="1430"/>
        <end position="1439"/>
    </location>
</feature>
<evidence type="ECO:0000256" key="1">
    <source>
        <dbReference type="SAM" id="Coils"/>
    </source>
</evidence>
<gene>
    <name evidence="3" type="ORF">CAPTEDRAFT_225549</name>
</gene>
<evidence type="ECO:0000256" key="2">
    <source>
        <dbReference type="SAM" id="MobiDB-lite"/>
    </source>
</evidence>
<dbReference type="EnsemblMetazoa" id="CapteT225549">
    <property type="protein sequence ID" value="CapteP225549"/>
    <property type="gene ID" value="CapteG225549"/>
</dbReference>
<dbReference type="Proteomes" id="UP000014760">
    <property type="component" value="Unassembled WGS sequence"/>
</dbReference>
<name>R7U8C0_CAPTE</name>
<reference evidence="3 5" key="2">
    <citation type="journal article" date="2013" name="Nature">
        <title>Insights into bilaterian evolution from three spiralian genomes.</title>
        <authorList>
            <person name="Simakov O."/>
            <person name="Marletaz F."/>
            <person name="Cho S.J."/>
            <person name="Edsinger-Gonzales E."/>
            <person name="Havlak P."/>
            <person name="Hellsten U."/>
            <person name="Kuo D.H."/>
            <person name="Larsson T."/>
            <person name="Lv J."/>
            <person name="Arendt D."/>
            <person name="Savage R."/>
            <person name="Osoegawa K."/>
            <person name="de Jong P."/>
            <person name="Grimwood J."/>
            <person name="Chapman J.A."/>
            <person name="Shapiro H."/>
            <person name="Aerts A."/>
            <person name="Otillar R.P."/>
            <person name="Terry A.Y."/>
            <person name="Boore J.L."/>
            <person name="Grigoriev I.V."/>
            <person name="Lindberg D.R."/>
            <person name="Seaver E.C."/>
            <person name="Weisblat D.A."/>
            <person name="Putnam N.H."/>
            <person name="Rokhsar D.S."/>
        </authorList>
    </citation>
    <scope>NUCLEOTIDE SEQUENCE</scope>
    <source>
        <strain evidence="3 5">I ESC-2004</strain>
    </source>
</reference>
<feature type="compositionally biased region" description="Low complexity" evidence="2">
    <location>
        <begin position="64"/>
        <end position="84"/>
    </location>
</feature>
<feature type="compositionally biased region" description="Low complexity" evidence="2">
    <location>
        <begin position="765"/>
        <end position="783"/>
    </location>
</feature>
<feature type="region of interest" description="Disordered" evidence="2">
    <location>
        <begin position="55"/>
        <end position="113"/>
    </location>
</feature>
<feature type="region of interest" description="Disordered" evidence="2">
    <location>
        <begin position="707"/>
        <end position="743"/>
    </location>
</feature>
<feature type="region of interest" description="Disordered" evidence="2">
    <location>
        <begin position="1379"/>
        <end position="1409"/>
    </location>
</feature>
<feature type="compositionally biased region" description="Polar residues" evidence="2">
    <location>
        <begin position="1697"/>
        <end position="1708"/>
    </location>
</feature>
<feature type="coiled-coil region" evidence="1">
    <location>
        <begin position="1005"/>
        <end position="1032"/>
    </location>
</feature>
<feature type="region of interest" description="Disordered" evidence="2">
    <location>
        <begin position="1430"/>
        <end position="1575"/>
    </location>
</feature>
<dbReference type="OrthoDB" id="6135226at2759"/>
<dbReference type="EMBL" id="KB306385">
    <property type="protein sequence ID" value="ELT99921.1"/>
    <property type="molecule type" value="Genomic_DNA"/>
</dbReference>
<evidence type="ECO:0000313" key="3">
    <source>
        <dbReference type="EMBL" id="ELT99921.1"/>
    </source>
</evidence>
<dbReference type="EMBL" id="AMQN01009854">
    <property type="status" value="NOT_ANNOTATED_CDS"/>
    <property type="molecule type" value="Genomic_DNA"/>
</dbReference>
<feature type="compositionally biased region" description="Polar residues" evidence="2">
    <location>
        <begin position="1666"/>
        <end position="1680"/>
    </location>
</feature>
<feature type="compositionally biased region" description="Polar residues" evidence="2">
    <location>
        <begin position="790"/>
        <end position="809"/>
    </location>
</feature>
<feature type="region of interest" description="Disordered" evidence="2">
    <location>
        <begin position="379"/>
        <end position="400"/>
    </location>
</feature>
<feature type="compositionally biased region" description="Basic and acidic residues" evidence="2">
    <location>
        <begin position="1379"/>
        <end position="1397"/>
    </location>
</feature>
<feature type="compositionally biased region" description="Low complexity" evidence="2">
    <location>
        <begin position="97"/>
        <end position="107"/>
    </location>
</feature>
<feature type="compositionally biased region" description="Basic and acidic residues" evidence="2">
    <location>
        <begin position="1624"/>
        <end position="1646"/>
    </location>
</feature>
<feature type="region of interest" description="Disordered" evidence="2">
    <location>
        <begin position="925"/>
        <end position="956"/>
    </location>
</feature>
<feature type="compositionally biased region" description="Basic and acidic residues" evidence="2">
    <location>
        <begin position="1565"/>
        <end position="1574"/>
    </location>
</feature>
<feature type="compositionally biased region" description="Low complexity" evidence="2">
    <location>
        <begin position="1731"/>
        <end position="1745"/>
    </location>
</feature>
<keyword evidence="5" id="KW-1185">Reference proteome</keyword>
<organism evidence="3">
    <name type="scientific">Capitella teleta</name>
    <name type="common">Polychaete worm</name>
    <dbReference type="NCBI Taxonomy" id="283909"/>
    <lineage>
        <taxon>Eukaryota</taxon>
        <taxon>Metazoa</taxon>
        <taxon>Spiralia</taxon>
        <taxon>Lophotrochozoa</taxon>
        <taxon>Annelida</taxon>
        <taxon>Polychaeta</taxon>
        <taxon>Sedentaria</taxon>
        <taxon>Scolecida</taxon>
        <taxon>Capitellidae</taxon>
        <taxon>Capitella</taxon>
    </lineage>
</organism>
<accession>R7U8C0</accession>
<dbReference type="OMA" id="HREDSKE"/>
<feature type="compositionally biased region" description="Polar residues" evidence="2">
    <location>
        <begin position="415"/>
        <end position="433"/>
    </location>
</feature>
<feature type="compositionally biased region" description="Basic and acidic residues" evidence="2">
    <location>
        <begin position="810"/>
        <end position="819"/>
    </location>
</feature>
<feature type="region of interest" description="Disordered" evidence="2">
    <location>
        <begin position="1587"/>
        <end position="1709"/>
    </location>
</feature>
<evidence type="ECO:0000313" key="5">
    <source>
        <dbReference type="Proteomes" id="UP000014760"/>
    </source>
</evidence>
<feature type="compositionally biased region" description="Basic and acidic residues" evidence="2">
    <location>
        <begin position="85"/>
        <end position="96"/>
    </location>
</feature>
<feature type="region of interest" description="Disordered" evidence="2">
    <location>
        <begin position="1726"/>
        <end position="1746"/>
    </location>
</feature>